<dbReference type="AlphaFoldDB" id="A0A0F9RSL5"/>
<reference evidence="1" key="1">
    <citation type="journal article" date="2015" name="Nature">
        <title>Complex archaea that bridge the gap between prokaryotes and eukaryotes.</title>
        <authorList>
            <person name="Spang A."/>
            <person name="Saw J.H."/>
            <person name="Jorgensen S.L."/>
            <person name="Zaremba-Niedzwiedzka K."/>
            <person name="Martijn J."/>
            <person name="Lind A.E."/>
            <person name="van Eijk R."/>
            <person name="Schleper C."/>
            <person name="Guy L."/>
            <person name="Ettema T.J."/>
        </authorList>
    </citation>
    <scope>NUCLEOTIDE SEQUENCE</scope>
</reference>
<dbReference type="EMBL" id="LAZR01000792">
    <property type="protein sequence ID" value="KKN57739.1"/>
    <property type="molecule type" value="Genomic_DNA"/>
</dbReference>
<gene>
    <name evidence="1" type="ORF">LCGC14_0559380</name>
</gene>
<name>A0A0F9RSL5_9ZZZZ</name>
<organism evidence="1">
    <name type="scientific">marine sediment metagenome</name>
    <dbReference type="NCBI Taxonomy" id="412755"/>
    <lineage>
        <taxon>unclassified sequences</taxon>
        <taxon>metagenomes</taxon>
        <taxon>ecological metagenomes</taxon>
    </lineage>
</organism>
<dbReference type="InterPro" id="IPR049245">
    <property type="entry name" value="DUF6880"/>
</dbReference>
<evidence type="ECO:0000313" key="1">
    <source>
        <dbReference type="EMBL" id="KKN57739.1"/>
    </source>
</evidence>
<dbReference type="Pfam" id="PF21810">
    <property type="entry name" value="DUF6880"/>
    <property type="match status" value="2"/>
</dbReference>
<protein>
    <submittedName>
        <fullName evidence="1">Uncharacterized protein</fullName>
    </submittedName>
</protein>
<sequence length="450" mass="49572">MASKTTLNAKNLAALGAERLADLLLEVTKGNAGAKRRLRLELASEAGSGDVAREISKRLSAIARSRSFIDWQGRNAFAADLDIQRRAIVSQVGPVDPAGAFDLIWRFVALANGVYERCDDSTGKVQSVFHKACEDLIDLAEVAAPNPLGLADQLLEALTDDDYGHYPALISGLASVLGSEGLQHLKAGITASGIDLSDNYALRMALEQIADVEGDADAYIDQQSDLERKAPQVAAEIARRLLEAGRVEEAWEAINAPDEKDRGWIPYEWEATRISVMQAMGQTEVARDFMWAYYARSLNADHLRAWLGGLPDFEDVEAETRALEHALGFESFTKALHFLMTWPAIEQAAVLIINRATEIDGHHYELLGPASDALEDRHPLAATLLKRGLIDFALQNSRVKRYRHAARHLRECKNLAARIDDFEQFETHETYLGGLEQSHGKKTSFWGAGA</sequence>
<accession>A0A0F9RSL5</accession>
<proteinExistence type="predicted"/>
<comment type="caution">
    <text evidence="1">The sequence shown here is derived from an EMBL/GenBank/DDBJ whole genome shotgun (WGS) entry which is preliminary data.</text>
</comment>